<feature type="transmembrane region" description="Helical" evidence="6">
    <location>
        <begin position="35"/>
        <end position="51"/>
    </location>
</feature>
<dbReference type="EMBL" id="CP099489">
    <property type="protein sequence ID" value="USQ80989.1"/>
    <property type="molecule type" value="Genomic_DNA"/>
</dbReference>
<protein>
    <submittedName>
        <fullName evidence="7">Lysoplasmalogenase</fullName>
    </submittedName>
</protein>
<name>A0ABY4YWT2_9MICO</name>
<evidence type="ECO:0000313" key="7">
    <source>
        <dbReference type="EMBL" id="USQ80989.1"/>
    </source>
</evidence>
<dbReference type="PANTHER" id="PTHR31885:SF6">
    <property type="entry name" value="GH04784P"/>
    <property type="match status" value="1"/>
</dbReference>
<dbReference type="RefSeq" id="WP_252594373.1">
    <property type="nucleotide sequence ID" value="NZ_CP099489.1"/>
</dbReference>
<feature type="transmembrane region" description="Helical" evidence="6">
    <location>
        <begin position="196"/>
        <end position="215"/>
    </location>
</feature>
<keyword evidence="3 6" id="KW-0812">Transmembrane</keyword>
<dbReference type="Pfam" id="PF07947">
    <property type="entry name" value="YhhN"/>
    <property type="match status" value="1"/>
</dbReference>
<sequence>MPRRSAARVTLRIFLALAAVHLVWQLTDQSAYARVSQWFLMPVLAVFLLVRTRGVERTRLVRLTLVALGFSWLGDTAPSLVEGDTAFLVMVGFFLVAQVVYIVAFWPHRDQSVLRQRRALLLPYAVAIVALVLACAPHAGTLLVPVLAYGLLLGAMAVLATGLNSLVWAGGALFLVSDGLIAMNAFAPWWDLPGQGFWVMLTYIAAQLLIVLGVLRTHDPIDRVPGSTVLGTQRR</sequence>
<feature type="transmembrane region" description="Helical" evidence="6">
    <location>
        <begin position="146"/>
        <end position="167"/>
    </location>
</feature>
<feature type="transmembrane region" description="Helical" evidence="6">
    <location>
        <begin position="63"/>
        <end position="81"/>
    </location>
</feature>
<dbReference type="PANTHER" id="PTHR31885">
    <property type="entry name" value="GH04784P"/>
    <property type="match status" value="1"/>
</dbReference>
<comment type="subcellular location">
    <subcellularLocation>
        <location evidence="1">Membrane</location>
        <topology evidence="1">Multi-pass membrane protein</topology>
    </subcellularLocation>
</comment>
<evidence type="ECO:0000256" key="4">
    <source>
        <dbReference type="ARBA" id="ARBA00022989"/>
    </source>
</evidence>
<feature type="transmembrane region" description="Helical" evidence="6">
    <location>
        <begin position="172"/>
        <end position="190"/>
    </location>
</feature>
<feature type="transmembrane region" description="Helical" evidence="6">
    <location>
        <begin position="119"/>
        <end position="140"/>
    </location>
</feature>
<evidence type="ECO:0000256" key="5">
    <source>
        <dbReference type="ARBA" id="ARBA00023136"/>
    </source>
</evidence>
<organism evidence="7 8">
    <name type="scientific">Ornithinimicrobium faecis</name>
    <dbReference type="NCBI Taxonomy" id="2934158"/>
    <lineage>
        <taxon>Bacteria</taxon>
        <taxon>Bacillati</taxon>
        <taxon>Actinomycetota</taxon>
        <taxon>Actinomycetes</taxon>
        <taxon>Micrococcales</taxon>
        <taxon>Ornithinimicrobiaceae</taxon>
        <taxon>Ornithinimicrobium</taxon>
    </lineage>
</organism>
<gene>
    <name evidence="7" type="ORF">NF556_04895</name>
</gene>
<comment type="similarity">
    <text evidence="2">Belongs to the TMEM86 family.</text>
</comment>
<reference evidence="7" key="1">
    <citation type="submission" date="2022-06" db="EMBL/GenBank/DDBJ databases">
        <title>Ornithinimicrobium HY1793.</title>
        <authorList>
            <person name="Huang Y."/>
        </authorList>
    </citation>
    <scope>NUCLEOTIDE SEQUENCE</scope>
    <source>
        <strain evidence="7">HY1793</strain>
    </source>
</reference>
<dbReference type="InterPro" id="IPR012506">
    <property type="entry name" value="TMEM86B-like"/>
</dbReference>
<accession>A0ABY4YWT2</accession>
<evidence type="ECO:0000256" key="6">
    <source>
        <dbReference type="SAM" id="Phobius"/>
    </source>
</evidence>
<dbReference type="Proteomes" id="UP001056455">
    <property type="component" value="Chromosome"/>
</dbReference>
<evidence type="ECO:0000256" key="3">
    <source>
        <dbReference type="ARBA" id="ARBA00022692"/>
    </source>
</evidence>
<keyword evidence="5 6" id="KW-0472">Membrane</keyword>
<proteinExistence type="inferred from homology"/>
<evidence type="ECO:0000256" key="1">
    <source>
        <dbReference type="ARBA" id="ARBA00004141"/>
    </source>
</evidence>
<keyword evidence="4 6" id="KW-1133">Transmembrane helix</keyword>
<evidence type="ECO:0000256" key="2">
    <source>
        <dbReference type="ARBA" id="ARBA00007375"/>
    </source>
</evidence>
<feature type="transmembrane region" description="Helical" evidence="6">
    <location>
        <begin position="87"/>
        <end position="107"/>
    </location>
</feature>
<evidence type="ECO:0000313" key="8">
    <source>
        <dbReference type="Proteomes" id="UP001056455"/>
    </source>
</evidence>
<keyword evidence="8" id="KW-1185">Reference proteome</keyword>